<organism evidence="3 4">
    <name type="scientific">Paenibacillus radicis</name>
    <name type="common">ex Gao et al. 2016</name>
    <dbReference type="NCBI Taxonomy" id="1737354"/>
    <lineage>
        <taxon>Bacteria</taxon>
        <taxon>Bacillati</taxon>
        <taxon>Bacillota</taxon>
        <taxon>Bacilli</taxon>
        <taxon>Bacillales</taxon>
        <taxon>Paenibacillaceae</taxon>
        <taxon>Paenibacillus</taxon>
    </lineage>
</organism>
<protein>
    <recommendedName>
        <fullName evidence="2">Luciferase-like domain-containing protein</fullName>
    </recommendedName>
</protein>
<feature type="domain" description="Luciferase-like" evidence="2">
    <location>
        <begin position="20"/>
        <end position="306"/>
    </location>
</feature>
<dbReference type="SUPFAM" id="SSF51679">
    <property type="entry name" value="Bacterial luciferase-like"/>
    <property type="match status" value="1"/>
</dbReference>
<dbReference type="Pfam" id="PF00296">
    <property type="entry name" value="Bac_luciferase"/>
    <property type="match status" value="1"/>
</dbReference>
<dbReference type="Gene3D" id="3.20.20.30">
    <property type="entry name" value="Luciferase-like domain"/>
    <property type="match status" value="1"/>
</dbReference>
<keyword evidence="4" id="KW-1185">Reference proteome</keyword>
<evidence type="ECO:0000256" key="1">
    <source>
        <dbReference type="ARBA" id="ARBA00007789"/>
    </source>
</evidence>
<dbReference type="PANTHER" id="PTHR30137:SF6">
    <property type="entry name" value="LUCIFERASE-LIKE MONOOXYGENASE"/>
    <property type="match status" value="1"/>
</dbReference>
<dbReference type="EMBL" id="BMHY01000001">
    <property type="protein sequence ID" value="GGG57848.1"/>
    <property type="molecule type" value="Genomic_DNA"/>
</dbReference>
<evidence type="ECO:0000313" key="3">
    <source>
        <dbReference type="EMBL" id="GGG57848.1"/>
    </source>
</evidence>
<dbReference type="NCBIfam" id="TIGR03558">
    <property type="entry name" value="oxido_grp_1"/>
    <property type="match status" value="1"/>
</dbReference>
<dbReference type="RefSeq" id="WP_188887661.1">
    <property type="nucleotide sequence ID" value="NZ_BMHY01000001.1"/>
</dbReference>
<dbReference type="InterPro" id="IPR019949">
    <property type="entry name" value="CmoO-like"/>
</dbReference>
<comment type="similarity">
    <text evidence="1">To bacterial alkanal monooxygenase alpha and beta chains.</text>
</comment>
<dbReference type="GO" id="GO:0005829">
    <property type="term" value="C:cytosol"/>
    <property type="evidence" value="ECO:0007669"/>
    <property type="project" value="TreeGrafter"/>
</dbReference>
<accession>A0A917GV25</accession>
<dbReference type="Proteomes" id="UP000600247">
    <property type="component" value="Unassembled WGS sequence"/>
</dbReference>
<name>A0A917GV25_9BACL</name>
<proteinExistence type="predicted"/>
<evidence type="ECO:0000259" key="2">
    <source>
        <dbReference type="Pfam" id="PF00296"/>
    </source>
</evidence>
<dbReference type="InterPro" id="IPR011251">
    <property type="entry name" value="Luciferase-like_dom"/>
</dbReference>
<dbReference type="InterPro" id="IPR036661">
    <property type="entry name" value="Luciferase-like_sf"/>
</dbReference>
<dbReference type="PANTHER" id="PTHR30137">
    <property type="entry name" value="LUCIFERASE-LIKE MONOOXYGENASE"/>
    <property type="match status" value="1"/>
</dbReference>
<dbReference type="FunFam" id="3.20.20.30:FF:000002">
    <property type="entry name" value="LLM class flavin-dependent oxidoreductase"/>
    <property type="match status" value="1"/>
</dbReference>
<dbReference type="CDD" id="cd00347">
    <property type="entry name" value="Flavin_utilizing_monoxygenases"/>
    <property type="match status" value="1"/>
</dbReference>
<sequence>MTTCKTSLSIMDATGVINGETPTDTFHNSVDLAQHAEKWGYRRFWLTEHHNMPHIASAATSIVIGHIAANTNTIRVGSGGIMLPNHAPLAIAEQFGTLESLFPGRIDLGLGRAPGAEQSVSRVLRRGSLSDDFPEQVNELRSYLNPTLGGAMPGVRAIPGEGLDIPIIILGSSDYGAKLAAQLGLPFSFGGHFSPEYVLPALELYRRNFRPSLVLDRPYVILAINAVVAPTDKEAEWLFTTAEQEFLNVIRGNHDALLQPPTDIDALWNQQEKAVIRGRMLPYAAIGSPDTVKGRLKWILEQTQVDELMISGMLYNHEARLRSYKLLADLFY</sequence>
<evidence type="ECO:0000313" key="4">
    <source>
        <dbReference type="Proteomes" id="UP000600247"/>
    </source>
</evidence>
<reference evidence="3 4" key="1">
    <citation type="journal article" date="2014" name="Int. J. Syst. Evol. Microbiol.">
        <title>Complete genome sequence of Corynebacterium casei LMG S-19264T (=DSM 44701T), isolated from a smear-ripened cheese.</title>
        <authorList>
            <consortium name="US DOE Joint Genome Institute (JGI-PGF)"/>
            <person name="Walter F."/>
            <person name="Albersmeier A."/>
            <person name="Kalinowski J."/>
            <person name="Ruckert C."/>
        </authorList>
    </citation>
    <scope>NUCLEOTIDE SEQUENCE [LARGE SCALE GENOMIC DNA]</scope>
    <source>
        <strain evidence="3 4">CGMCC 1.15286</strain>
    </source>
</reference>
<dbReference type="GO" id="GO:0016705">
    <property type="term" value="F:oxidoreductase activity, acting on paired donors, with incorporation or reduction of molecular oxygen"/>
    <property type="evidence" value="ECO:0007669"/>
    <property type="project" value="InterPro"/>
</dbReference>
<dbReference type="AlphaFoldDB" id="A0A917GV25"/>
<comment type="caution">
    <text evidence="3">The sequence shown here is derived from an EMBL/GenBank/DDBJ whole genome shotgun (WGS) entry which is preliminary data.</text>
</comment>
<dbReference type="InterPro" id="IPR050766">
    <property type="entry name" value="Bact_Lucif_Oxidored"/>
</dbReference>
<gene>
    <name evidence="3" type="ORF">GCM10010918_08660</name>
</gene>